<keyword evidence="3" id="KW-1185">Reference proteome</keyword>
<evidence type="ECO:0000313" key="2">
    <source>
        <dbReference type="EMBL" id="SFR81818.1"/>
    </source>
</evidence>
<dbReference type="RefSeq" id="WP_092560481.1">
    <property type="nucleotide sequence ID" value="NZ_FOYZ01000006.1"/>
</dbReference>
<dbReference type="Proteomes" id="UP000199659">
    <property type="component" value="Unassembled WGS sequence"/>
</dbReference>
<evidence type="ECO:0000256" key="1">
    <source>
        <dbReference type="SAM" id="SignalP"/>
    </source>
</evidence>
<dbReference type="STRING" id="37658.SAMN05661086_01942"/>
<dbReference type="AlphaFoldDB" id="A0A1I6JSB0"/>
<evidence type="ECO:0008006" key="4">
    <source>
        <dbReference type="Google" id="ProtNLM"/>
    </source>
</evidence>
<reference evidence="2 3" key="1">
    <citation type="submission" date="2016-10" db="EMBL/GenBank/DDBJ databases">
        <authorList>
            <person name="de Groot N.N."/>
        </authorList>
    </citation>
    <scope>NUCLEOTIDE SEQUENCE [LARGE SCALE GENOMIC DNA]</scope>
    <source>
        <strain evidence="2 3">743A</strain>
    </source>
</reference>
<accession>A0A1I6JSB0</accession>
<proteinExistence type="predicted"/>
<dbReference type="EMBL" id="FOYZ01000006">
    <property type="protein sequence ID" value="SFR81818.1"/>
    <property type="molecule type" value="Genomic_DNA"/>
</dbReference>
<gene>
    <name evidence="2" type="ORF">SAMN05661086_01942</name>
</gene>
<evidence type="ECO:0000313" key="3">
    <source>
        <dbReference type="Proteomes" id="UP000199659"/>
    </source>
</evidence>
<sequence>MKRKIGILMMVTMLTFCLCSCAKKSDYSGEIQVIQNGLQKDMELDSGTIYRKIIVSPTNKSIDNFSSEMILESQSEFTKDGEYINCEKKETQNYNGEILESNFKNGEDGYYIMDGEGNWQLYSEYKTDFMDEQYTYVDLDFQSSDIETMKIEKGDTETTYIFQVSKSYIKSENEELGEGNKVKSVQIECTLDSEGYLAKLSCVREDETTMNEATDILHTEMIIEYTR</sequence>
<organism evidence="2 3">
    <name type="scientific">Anaeromicropila populeti</name>
    <dbReference type="NCBI Taxonomy" id="37658"/>
    <lineage>
        <taxon>Bacteria</taxon>
        <taxon>Bacillati</taxon>
        <taxon>Bacillota</taxon>
        <taxon>Clostridia</taxon>
        <taxon>Lachnospirales</taxon>
        <taxon>Lachnospiraceae</taxon>
        <taxon>Anaeromicropila</taxon>
    </lineage>
</organism>
<feature type="signal peptide" evidence="1">
    <location>
        <begin position="1"/>
        <end position="22"/>
    </location>
</feature>
<protein>
    <recommendedName>
        <fullName evidence="4">Lipoprotein</fullName>
    </recommendedName>
</protein>
<keyword evidence="1" id="KW-0732">Signal</keyword>
<feature type="chain" id="PRO_5011573205" description="Lipoprotein" evidence="1">
    <location>
        <begin position="23"/>
        <end position="227"/>
    </location>
</feature>
<name>A0A1I6JSB0_9FIRM</name>